<name>A0AA38GVW4_TAXCH</name>
<dbReference type="FunFam" id="3.30.70.330:FF:000678">
    <property type="entry name" value="zinc finger CCCH domain-containing protein 53-like isoform X2"/>
    <property type="match status" value="1"/>
</dbReference>
<dbReference type="InterPro" id="IPR034365">
    <property type="entry name" value="AtC3H46-like_RRM"/>
</dbReference>
<organism evidence="11 12">
    <name type="scientific">Taxus chinensis</name>
    <name type="common">Chinese yew</name>
    <name type="synonym">Taxus wallichiana var. chinensis</name>
    <dbReference type="NCBI Taxonomy" id="29808"/>
    <lineage>
        <taxon>Eukaryota</taxon>
        <taxon>Viridiplantae</taxon>
        <taxon>Streptophyta</taxon>
        <taxon>Embryophyta</taxon>
        <taxon>Tracheophyta</taxon>
        <taxon>Spermatophyta</taxon>
        <taxon>Pinopsida</taxon>
        <taxon>Pinidae</taxon>
        <taxon>Conifers II</taxon>
        <taxon>Cupressales</taxon>
        <taxon>Taxaceae</taxon>
        <taxon>Taxus</taxon>
    </lineage>
</organism>
<dbReference type="Proteomes" id="UP000824469">
    <property type="component" value="Unassembled WGS sequence"/>
</dbReference>
<dbReference type="Gene3D" id="3.30.70.330">
    <property type="match status" value="1"/>
</dbReference>
<feature type="zinc finger region" description="C3H1-type" evidence="7">
    <location>
        <begin position="209"/>
        <end position="236"/>
    </location>
</feature>
<dbReference type="AlphaFoldDB" id="A0AA38GVW4"/>
<dbReference type="Gene3D" id="4.10.1000.10">
    <property type="entry name" value="Zinc finger, CCCH-type"/>
    <property type="match status" value="1"/>
</dbReference>
<keyword evidence="4 6" id="KW-0694">RNA-binding</keyword>
<evidence type="ECO:0000256" key="5">
    <source>
        <dbReference type="ARBA" id="ARBA00023125"/>
    </source>
</evidence>
<dbReference type="EMBL" id="JAHRHJ020000001">
    <property type="protein sequence ID" value="KAH9328855.1"/>
    <property type="molecule type" value="Genomic_DNA"/>
</dbReference>
<comment type="caution">
    <text evidence="11">The sequence shown here is derived from an EMBL/GenBank/DDBJ whole genome shotgun (WGS) entry which is preliminary data.</text>
</comment>
<dbReference type="SMART" id="SM00356">
    <property type="entry name" value="ZnF_C3H1"/>
    <property type="match status" value="1"/>
</dbReference>
<dbReference type="InterPro" id="IPR035979">
    <property type="entry name" value="RBD_domain_sf"/>
</dbReference>
<dbReference type="PROSITE" id="PS50103">
    <property type="entry name" value="ZF_C3H1"/>
    <property type="match status" value="1"/>
</dbReference>
<keyword evidence="1 7" id="KW-0479">Metal-binding</keyword>
<evidence type="ECO:0000313" key="12">
    <source>
        <dbReference type="Proteomes" id="UP000824469"/>
    </source>
</evidence>
<dbReference type="GO" id="GO:0008270">
    <property type="term" value="F:zinc ion binding"/>
    <property type="evidence" value="ECO:0007669"/>
    <property type="project" value="UniProtKB-KW"/>
</dbReference>
<dbReference type="PROSITE" id="PS51644">
    <property type="entry name" value="HTH_OST"/>
    <property type="match status" value="1"/>
</dbReference>
<dbReference type="Pfam" id="PF23182">
    <property type="entry name" value="PABC_AtC3H46"/>
    <property type="match status" value="1"/>
</dbReference>
<feature type="non-terminal residue" evidence="11">
    <location>
        <position position="1"/>
    </location>
</feature>
<evidence type="ECO:0000256" key="3">
    <source>
        <dbReference type="ARBA" id="ARBA00022833"/>
    </source>
</evidence>
<keyword evidence="12" id="KW-1185">Reference proteome</keyword>
<dbReference type="OMA" id="YFNYPEM"/>
<dbReference type="SMART" id="SM00360">
    <property type="entry name" value="RRM"/>
    <property type="match status" value="1"/>
</dbReference>
<protein>
    <recommendedName>
        <fullName evidence="13">Zinc finger CCCH domain-containing protein 18-like</fullName>
    </recommendedName>
</protein>
<evidence type="ECO:0000259" key="10">
    <source>
        <dbReference type="PROSITE" id="PS51644"/>
    </source>
</evidence>
<dbReference type="SUPFAM" id="SSF90229">
    <property type="entry name" value="CCCH zinc finger"/>
    <property type="match status" value="1"/>
</dbReference>
<keyword evidence="2 7" id="KW-0863">Zinc-finger</keyword>
<dbReference type="GO" id="GO:0003723">
    <property type="term" value="F:RNA binding"/>
    <property type="evidence" value="ECO:0007669"/>
    <property type="project" value="UniProtKB-UniRule"/>
</dbReference>
<accession>A0AA38GVW4</accession>
<dbReference type="InterPro" id="IPR056276">
    <property type="entry name" value="AtC3H46-like_PABC-like"/>
</dbReference>
<sequence length="585" mass="66466">MDIYEATRIVFSKIQSVDPENVSKIIGYLLLQDNGDRELIRLAFGPDSLILSVISKAKKELGMQVPSSSSSQLLSPYTMDSPVQFAPYSHIPSRPFSAVSPQTIYWDSQAHQETPLSPHFAVPIEQNALNFINRNPVQAQFFGSDKLQQHSMVLTEQPNSMRDYCNNFLSQDQQLPLFENDNYFNYPEMQIASGDLGMDFLSKRAPLSISDVKPCLYFARGYCKHGSNCRFSHGYDNHFTVSMGSSPSESLNEEPISAGTLERLERELLDLLRGKRAPISIASLPQLYYERFGKTLQAEGYLTESQRHGKAGYSLTKLLARLKTIRLIDRPHGQHAVVLAEDASRFTEYRGERNDIAGLIAGSRQIYLTFPAESTFTEEDVSNYFRTYGPVQDVRIPYQQKRMFGFVTFVFPETVKTILAKGNPHYVCGARVLVKPYREKGKHGDRRYTTEKPEHSKYMPAAYNLDVDYDLQLGPRITGNSEMIRTQLLLEEQEQIIEIERRRLAELHLMKQASKLATNNNNNTTNLTLNQQQHHQKHLEAKADTTATEDLIDLPSAEHFSYLLEVLNSESISGDKPKQNGNDQE</sequence>
<evidence type="ECO:0008006" key="13">
    <source>
        <dbReference type="Google" id="ProtNLM"/>
    </source>
</evidence>
<evidence type="ECO:0000259" key="8">
    <source>
        <dbReference type="PROSITE" id="PS50102"/>
    </source>
</evidence>
<dbReference type="InterPro" id="IPR025605">
    <property type="entry name" value="OST-HTH/LOTUS_dom"/>
</dbReference>
<evidence type="ECO:0000256" key="1">
    <source>
        <dbReference type="ARBA" id="ARBA00022723"/>
    </source>
</evidence>
<evidence type="ECO:0000256" key="6">
    <source>
        <dbReference type="PROSITE-ProRule" id="PRU00176"/>
    </source>
</evidence>
<evidence type="ECO:0000256" key="2">
    <source>
        <dbReference type="ARBA" id="ARBA00022771"/>
    </source>
</evidence>
<dbReference type="InterPro" id="IPR012677">
    <property type="entry name" value="Nucleotide-bd_a/b_plait_sf"/>
</dbReference>
<evidence type="ECO:0000256" key="7">
    <source>
        <dbReference type="PROSITE-ProRule" id="PRU00723"/>
    </source>
</evidence>
<evidence type="ECO:0000313" key="11">
    <source>
        <dbReference type="EMBL" id="KAH9328855.1"/>
    </source>
</evidence>
<proteinExistence type="predicted"/>
<dbReference type="InterPro" id="IPR036855">
    <property type="entry name" value="Znf_CCCH_sf"/>
</dbReference>
<dbReference type="GO" id="GO:0003677">
    <property type="term" value="F:DNA binding"/>
    <property type="evidence" value="ECO:0007669"/>
    <property type="project" value="UniProtKB-KW"/>
</dbReference>
<dbReference type="CDD" id="cd12458">
    <property type="entry name" value="RRM_AtC3H46_like"/>
    <property type="match status" value="1"/>
</dbReference>
<dbReference type="PANTHER" id="PTHR24009:SF0">
    <property type="entry name" value="ZINC FINGER CCCH DOMAIN-CONTAINING PROTEIN 18"/>
    <property type="match status" value="1"/>
</dbReference>
<dbReference type="InterPro" id="IPR000571">
    <property type="entry name" value="Znf_CCCH"/>
</dbReference>
<reference evidence="11 12" key="1">
    <citation type="journal article" date="2021" name="Nat. Plants">
        <title>The Taxus genome provides insights into paclitaxel biosynthesis.</title>
        <authorList>
            <person name="Xiong X."/>
            <person name="Gou J."/>
            <person name="Liao Q."/>
            <person name="Li Y."/>
            <person name="Zhou Q."/>
            <person name="Bi G."/>
            <person name="Li C."/>
            <person name="Du R."/>
            <person name="Wang X."/>
            <person name="Sun T."/>
            <person name="Guo L."/>
            <person name="Liang H."/>
            <person name="Lu P."/>
            <person name="Wu Y."/>
            <person name="Zhang Z."/>
            <person name="Ro D.K."/>
            <person name="Shang Y."/>
            <person name="Huang S."/>
            <person name="Yan J."/>
        </authorList>
    </citation>
    <scope>NUCLEOTIDE SEQUENCE [LARGE SCALE GENOMIC DNA]</scope>
    <source>
        <strain evidence="11">Ta-2019</strain>
    </source>
</reference>
<dbReference type="PROSITE" id="PS50102">
    <property type="entry name" value="RRM"/>
    <property type="match status" value="1"/>
</dbReference>
<evidence type="ECO:0000256" key="4">
    <source>
        <dbReference type="ARBA" id="ARBA00022884"/>
    </source>
</evidence>
<feature type="domain" description="HTH OST-type" evidence="10">
    <location>
        <begin position="260"/>
        <end position="342"/>
    </location>
</feature>
<keyword evidence="5" id="KW-0238">DNA-binding</keyword>
<keyword evidence="3 7" id="KW-0862">Zinc</keyword>
<dbReference type="InterPro" id="IPR000504">
    <property type="entry name" value="RRM_dom"/>
</dbReference>
<feature type="domain" description="RRM" evidence="8">
    <location>
        <begin position="364"/>
        <end position="439"/>
    </location>
</feature>
<dbReference type="SUPFAM" id="SSF54928">
    <property type="entry name" value="RNA-binding domain, RBD"/>
    <property type="match status" value="1"/>
</dbReference>
<evidence type="ECO:0000259" key="9">
    <source>
        <dbReference type="PROSITE" id="PS50103"/>
    </source>
</evidence>
<dbReference type="Pfam" id="PF00642">
    <property type="entry name" value="zf-CCCH"/>
    <property type="match status" value="1"/>
</dbReference>
<dbReference type="PANTHER" id="PTHR24009">
    <property type="entry name" value="RNA-BINDING (RRM/RBD/RNP MOTIFS)"/>
    <property type="match status" value="1"/>
</dbReference>
<feature type="domain" description="C3H1-type" evidence="9">
    <location>
        <begin position="209"/>
        <end position="236"/>
    </location>
</feature>
<gene>
    <name evidence="11" type="ORF">KI387_000963</name>
</gene>
<dbReference type="Pfam" id="PF00076">
    <property type="entry name" value="RRM_1"/>
    <property type="match status" value="1"/>
</dbReference>